<dbReference type="GO" id="GO:0003677">
    <property type="term" value="F:DNA binding"/>
    <property type="evidence" value="ECO:0007669"/>
    <property type="project" value="UniProtKB-KW"/>
</dbReference>
<keyword evidence="3" id="KW-0233">DNA recombination</keyword>
<dbReference type="SUPFAM" id="SSF53041">
    <property type="entry name" value="Resolvase-like"/>
    <property type="match status" value="1"/>
</dbReference>
<dbReference type="PANTHER" id="PTHR30461">
    <property type="entry name" value="DNA-INVERTASE FROM LAMBDOID PROPHAGE"/>
    <property type="match status" value="1"/>
</dbReference>
<dbReference type="InterPro" id="IPR038109">
    <property type="entry name" value="DNA_bind_recomb_sf"/>
</dbReference>
<feature type="active site" description="O-(5'-phospho-DNA)-serine intermediate" evidence="4 5">
    <location>
        <position position="15"/>
    </location>
</feature>
<dbReference type="Pfam" id="PF00239">
    <property type="entry name" value="Resolvase"/>
    <property type="match status" value="1"/>
</dbReference>
<feature type="domain" description="Recombinase" evidence="7">
    <location>
        <begin position="165"/>
        <end position="265"/>
    </location>
</feature>
<dbReference type="RefSeq" id="WP_195521626.1">
    <property type="nucleotide sequence ID" value="NZ_BQNJ01000001.1"/>
</dbReference>
<dbReference type="InterPro" id="IPR006119">
    <property type="entry name" value="Resolv_N"/>
</dbReference>
<dbReference type="PROSITE" id="PS51736">
    <property type="entry name" value="RECOMBINASES_3"/>
    <property type="match status" value="1"/>
</dbReference>
<dbReference type="AlphaFoldDB" id="A0AA37JEX1"/>
<accession>A0AA37JEX1</accession>
<dbReference type="Pfam" id="PF13408">
    <property type="entry name" value="Zn_ribbon_recom"/>
    <property type="match status" value="1"/>
</dbReference>
<dbReference type="InterPro" id="IPR025827">
    <property type="entry name" value="Zn_ribbon_recom_dom"/>
</dbReference>
<dbReference type="PANTHER" id="PTHR30461:SF23">
    <property type="entry name" value="DNA RECOMBINASE-RELATED"/>
    <property type="match status" value="1"/>
</dbReference>
<evidence type="ECO:0000313" key="8">
    <source>
        <dbReference type="EMBL" id="GKG99071.1"/>
    </source>
</evidence>
<dbReference type="GO" id="GO:0015074">
    <property type="term" value="P:DNA integration"/>
    <property type="evidence" value="ECO:0007669"/>
    <property type="project" value="UniProtKB-KW"/>
</dbReference>
<dbReference type="InterPro" id="IPR006118">
    <property type="entry name" value="Recombinase_CS"/>
</dbReference>
<feature type="domain" description="Resolvase/invertase-type recombinase catalytic" evidence="6">
    <location>
        <begin position="7"/>
        <end position="157"/>
    </location>
</feature>
<evidence type="ECO:0000256" key="3">
    <source>
        <dbReference type="ARBA" id="ARBA00023172"/>
    </source>
</evidence>
<dbReference type="InterPro" id="IPR036162">
    <property type="entry name" value="Resolvase-like_N_sf"/>
</dbReference>
<evidence type="ECO:0000313" key="9">
    <source>
        <dbReference type="Proteomes" id="UP001055091"/>
    </source>
</evidence>
<evidence type="ECO:0000256" key="4">
    <source>
        <dbReference type="PIRSR" id="PIRSR606118-50"/>
    </source>
</evidence>
<dbReference type="GO" id="GO:0000150">
    <property type="term" value="F:DNA strand exchange activity"/>
    <property type="evidence" value="ECO:0007669"/>
    <property type="project" value="InterPro"/>
</dbReference>
<evidence type="ECO:0000256" key="5">
    <source>
        <dbReference type="PROSITE-ProRule" id="PRU10137"/>
    </source>
</evidence>
<evidence type="ECO:0000256" key="2">
    <source>
        <dbReference type="ARBA" id="ARBA00023125"/>
    </source>
</evidence>
<dbReference type="EMBL" id="BQNJ01000001">
    <property type="protein sequence ID" value="GKG99071.1"/>
    <property type="molecule type" value="Genomic_DNA"/>
</dbReference>
<dbReference type="CDD" id="cd00338">
    <property type="entry name" value="Ser_Recombinase"/>
    <property type="match status" value="1"/>
</dbReference>
<organism evidence="8 9">
    <name type="scientific">Hungatella hathewayi</name>
    <dbReference type="NCBI Taxonomy" id="154046"/>
    <lineage>
        <taxon>Bacteria</taxon>
        <taxon>Bacillati</taxon>
        <taxon>Bacillota</taxon>
        <taxon>Clostridia</taxon>
        <taxon>Lachnospirales</taxon>
        <taxon>Lachnospiraceae</taxon>
        <taxon>Hungatella</taxon>
    </lineage>
</organism>
<dbReference type="InterPro" id="IPR011109">
    <property type="entry name" value="DNA_bind_recombinase_dom"/>
</dbReference>
<dbReference type="Proteomes" id="UP001055091">
    <property type="component" value="Unassembled WGS sequence"/>
</dbReference>
<keyword evidence="2" id="KW-0238">DNA-binding</keyword>
<dbReference type="PROSITE" id="PS00397">
    <property type="entry name" value="RECOMBINASES_1"/>
    <property type="match status" value="1"/>
</dbReference>
<name>A0AA37JEX1_9FIRM</name>
<evidence type="ECO:0000259" key="7">
    <source>
        <dbReference type="PROSITE" id="PS51737"/>
    </source>
</evidence>
<dbReference type="Gene3D" id="3.90.1750.20">
    <property type="entry name" value="Putative Large Serine Recombinase, Chain B, Domain 2"/>
    <property type="match status" value="1"/>
</dbReference>
<dbReference type="Gene3D" id="3.40.50.1390">
    <property type="entry name" value="Resolvase, N-terminal catalytic domain"/>
    <property type="match status" value="1"/>
</dbReference>
<dbReference type="InterPro" id="IPR050639">
    <property type="entry name" value="SSR_resolvase"/>
</dbReference>
<evidence type="ECO:0000256" key="1">
    <source>
        <dbReference type="ARBA" id="ARBA00022908"/>
    </source>
</evidence>
<dbReference type="PROSITE" id="PS51737">
    <property type="entry name" value="RECOMBINASE_DNA_BIND"/>
    <property type="match status" value="1"/>
</dbReference>
<comment type="caution">
    <text evidence="8">The sequence shown here is derived from an EMBL/GenBank/DDBJ whole genome shotgun (WGS) entry which is preliminary data.</text>
</comment>
<dbReference type="SMART" id="SM00857">
    <property type="entry name" value="Resolvase"/>
    <property type="match status" value="1"/>
</dbReference>
<keyword evidence="1" id="KW-0229">DNA integration</keyword>
<evidence type="ECO:0000259" key="6">
    <source>
        <dbReference type="PROSITE" id="PS51736"/>
    </source>
</evidence>
<protein>
    <submittedName>
        <fullName evidence="8">Integrase</fullName>
    </submittedName>
</protein>
<sequence length="472" mass="55884">MQEKIQRCAIYIRVSTAEQAMHGKSLEAQTEYLTNYAHQHNMVIVGVFADEGKTARKNFKDRKAIKALLKLVKEDAIDIIIFWKMDRWFRNVSDFYKVQDILDAHQVKWIATAEPNMNLDTREGRLNLNIMLSINQNETDTTSERIRFVNEASVRQGKVVSGAQPFGFMIKIFEDGKKKVVKDPDTESIVDEFYEYYFVHQSKRGAFVYLCNKYGPVITMRQVEKLCNNTMYYGRYRDNYNYCPAYITEEQYNQLQEINKRNIKLYMSYEETGEIYLFTGLIPCPICGRPLSANRTTKNSHTGKPFKRAYRYYRCQNWIYKKTCTYSKLANEATIEKYLLDHIEEAKRQYLNEIIVYNSVSEKVPVEKKKNDKEKLLKELDRLNNMYQKGRISEDKYDAEYDRINNELKAITEIPVPRIKRSVEELEAILCEDWKNMYDKLSRENKRAFWRSLIAEIRLNEDSSFVKSIELI</sequence>
<proteinExistence type="predicted"/>
<gene>
    <name evidence="8" type="ORF">CE91St55_10530</name>
</gene>
<reference evidence="8" key="1">
    <citation type="submission" date="2022-01" db="EMBL/GenBank/DDBJ databases">
        <title>Novel bile acid biosynthetic pathways are enriched in the microbiome of centenarians.</title>
        <authorList>
            <person name="Sato Y."/>
            <person name="Atarashi K."/>
            <person name="Plichta R.D."/>
            <person name="Arai Y."/>
            <person name="Sasajima S."/>
            <person name="Kearney M.S."/>
            <person name="Suda W."/>
            <person name="Takeshita K."/>
            <person name="Sasaki T."/>
            <person name="Okamoto S."/>
            <person name="Skelly N.A."/>
            <person name="Okamura Y."/>
            <person name="Vlamakis H."/>
            <person name="Li Y."/>
            <person name="Tanoue T."/>
            <person name="Takei H."/>
            <person name="Nittono H."/>
            <person name="Narushima S."/>
            <person name="Irie J."/>
            <person name="Itoh H."/>
            <person name="Moriya K."/>
            <person name="Sugiura Y."/>
            <person name="Suematsu M."/>
            <person name="Moritoki N."/>
            <person name="Shibata S."/>
            <person name="Littman R.D."/>
            <person name="Fischbach A.M."/>
            <person name="Uwamino Y."/>
            <person name="Inoue T."/>
            <person name="Honda A."/>
            <person name="Hattori M."/>
            <person name="Murai T."/>
            <person name="Xavier J.R."/>
            <person name="Hirose N."/>
            <person name="Honda K."/>
        </authorList>
    </citation>
    <scope>NUCLEOTIDE SEQUENCE</scope>
    <source>
        <strain evidence="8">CE91-St55</strain>
    </source>
</reference>